<keyword evidence="3" id="KW-1185">Reference proteome</keyword>
<dbReference type="EMBL" id="CAUYUJ010016475">
    <property type="protein sequence ID" value="CAK0865693.1"/>
    <property type="molecule type" value="Genomic_DNA"/>
</dbReference>
<keyword evidence="1" id="KW-0812">Transmembrane</keyword>
<dbReference type="Proteomes" id="UP001189429">
    <property type="component" value="Unassembled WGS sequence"/>
</dbReference>
<keyword evidence="1" id="KW-1133">Transmembrane helix</keyword>
<gene>
    <name evidence="2" type="ORF">PCOR1329_LOCUS53143</name>
</gene>
<feature type="transmembrane region" description="Helical" evidence="1">
    <location>
        <begin position="161"/>
        <end position="180"/>
    </location>
</feature>
<evidence type="ECO:0000313" key="3">
    <source>
        <dbReference type="Proteomes" id="UP001189429"/>
    </source>
</evidence>
<comment type="caution">
    <text evidence="2">The sequence shown here is derived from an EMBL/GenBank/DDBJ whole genome shotgun (WGS) entry which is preliminary data.</text>
</comment>
<evidence type="ECO:0000256" key="1">
    <source>
        <dbReference type="SAM" id="Phobius"/>
    </source>
</evidence>
<evidence type="ECO:0000313" key="2">
    <source>
        <dbReference type="EMBL" id="CAK0865693.1"/>
    </source>
</evidence>
<name>A0ABN9V1T4_9DINO</name>
<sequence>METIKKADVGSLGDVASQVTEHGQKIAETLQDVTVKDIGKAVPGTASTAVEEAVGQATDKLGGVVGTLSKPDLVDRAKTVNVQDALELANSDGVKRGAEMIRGSSLDDLGHSLRGAKPEDIKRTVANPQDPDAVNRAVRGRPAHGMAQDDLDAEGAGGGSAVVAGLAVVCALALGGYLLFQHLTKPRPAGLPMLTGESERENIMMTTHWMGSSAREVIASSSGTQAGNPEGFTRF</sequence>
<reference evidence="2" key="1">
    <citation type="submission" date="2023-10" db="EMBL/GenBank/DDBJ databases">
        <authorList>
            <person name="Chen Y."/>
            <person name="Shah S."/>
            <person name="Dougan E. K."/>
            <person name="Thang M."/>
            <person name="Chan C."/>
        </authorList>
    </citation>
    <scope>NUCLEOTIDE SEQUENCE [LARGE SCALE GENOMIC DNA]</scope>
</reference>
<organism evidence="2 3">
    <name type="scientific">Prorocentrum cordatum</name>
    <dbReference type="NCBI Taxonomy" id="2364126"/>
    <lineage>
        <taxon>Eukaryota</taxon>
        <taxon>Sar</taxon>
        <taxon>Alveolata</taxon>
        <taxon>Dinophyceae</taxon>
        <taxon>Prorocentrales</taxon>
        <taxon>Prorocentraceae</taxon>
        <taxon>Prorocentrum</taxon>
    </lineage>
</organism>
<protein>
    <submittedName>
        <fullName evidence="2">Uncharacterized protein</fullName>
    </submittedName>
</protein>
<proteinExistence type="predicted"/>
<accession>A0ABN9V1T4</accession>
<keyword evidence="1" id="KW-0472">Membrane</keyword>